<dbReference type="AlphaFoldDB" id="A0A0D7X4W0"/>
<dbReference type="InterPro" id="IPR018656">
    <property type="entry name" value="DUF2087"/>
</dbReference>
<gene>
    <name evidence="2" type="ORF">QD47_13885</name>
</gene>
<evidence type="ECO:0000259" key="1">
    <source>
        <dbReference type="Pfam" id="PF09860"/>
    </source>
</evidence>
<comment type="caution">
    <text evidence="2">The sequence shown here is derived from an EMBL/GenBank/DDBJ whole genome shotgun (WGS) entry which is preliminary data.</text>
</comment>
<accession>A0A0D7X4W0</accession>
<dbReference type="OrthoDB" id="9789954at2"/>
<proteinExistence type="predicted"/>
<dbReference type="Proteomes" id="UP000032534">
    <property type="component" value="Unassembled WGS sequence"/>
</dbReference>
<evidence type="ECO:0000313" key="3">
    <source>
        <dbReference type="Proteomes" id="UP000032534"/>
    </source>
</evidence>
<protein>
    <submittedName>
        <fullName evidence="2">Transcriptional regulator</fullName>
    </submittedName>
</protein>
<name>A0A0D7X4W0_9BACL</name>
<keyword evidence="3" id="KW-1185">Reference proteome</keyword>
<reference evidence="2 3" key="1">
    <citation type="submission" date="2014-11" db="EMBL/GenBank/DDBJ databases">
        <title>Draft Genome Sequences of Paenibacillus polymyxa NRRL B-30509 and Paenibacillus terrae NRRL B-30644, Strains from a Poultry Environment that Produce Tridecaptin A and Paenicidins.</title>
        <authorList>
            <person name="van Belkum M.J."/>
            <person name="Lohans C.T."/>
            <person name="Vederas J.C."/>
        </authorList>
    </citation>
    <scope>NUCLEOTIDE SEQUENCE [LARGE SCALE GENOMIC DNA]</scope>
    <source>
        <strain evidence="2 3">NRRL B-30644</strain>
    </source>
</reference>
<sequence length="252" mass="30020">MDHSELFWNAGIEELKRGYIRQEEQVVCLLDGQRYEQGIIYQDEGVFYDAERYMRLHIERTYGSVFDYLIGLDKKLTGLTDHQNRLLQLFYQGMGDADIQKETGIGSASTIRNHRFGLKEKERQAKVFLTLMELLKEKDRHAPVIVEVPVRARMVDERYNITEDERQKVLAKYFPDGTQDRLKTFKMQEKHKLIVLREIAGRFEIGKTYHEKDINAILQEVYDDYVTVRRYMIEYSLLDRKRDGSEYWLKES</sequence>
<dbReference type="PATRIC" id="fig|159743.3.peg.3084"/>
<dbReference type="Pfam" id="PF09860">
    <property type="entry name" value="DUF2087"/>
    <property type="match status" value="1"/>
</dbReference>
<dbReference type="RefSeq" id="WP_044646693.1">
    <property type="nucleotide sequence ID" value="NZ_JTHP01000025.1"/>
</dbReference>
<evidence type="ECO:0000313" key="2">
    <source>
        <dbReference type="EMBL" id="KJD45077.1"/>
    </source>
</evidence>
<organism evidence="2 3">
    <name type="scientific">Paenibacillus terrae</name>
    <dbReference type="NCBI Taxonomy" id="159743"/>
    <lineage>
        <taxon>Bacteria</taxon>
        <taxon>Bacillati</taxon>
        <taxon>Bacillota</taxon>
        <taxon>Bacilli</taxon>
        <taxon>Bacillales</taxon>
        <taxon>Paenibacillaceae</taxon>
        <taxon>Paenibacillus</taxon>
    </lineage>
</organism>
<dbReference type="EMBL" id="JTHP01000025">
    <property type="protein sequence ID" value="KJD45077.1"/>
    <property type="molecule type" value="Genomic_DNA"/>
</dbReference>
<feature type="domain" description="DUF2087" evidence="1">
    <location>
        <begin position="181"/>
        <end position="249"/>
    </location>
</feature>